<accession>A0A843XUS0</accession>
<gene>
    <name evidence="4" type="ORF">Taro_056736</name>
</gene>
<dbReference type="Proteomes" id="UP000652761">
    <property type="component" value="Unassembled WGS sequence"/>
</dbReference>
<comment type="caution">
    <text evidence="4">The sequence shown here is derived from an EMBL/GenBank/DDBJ whole genome shotgun (WGS) entry which is preliminary data.</text>
</comment>
<dbReference type="PANTHER" id="PTHR33227:SF48">
    <property type="entry name" value="STIGMA-SPECIFIC STIG1-LIKE PROTEIN 4"/>
    <property type="match status" value="1"/>
</dbReference>
<feature type="chain" id="PRO_5032433454" evidence="3">
    <location>
        <begin position="19"/>
        <end position="172"/>
    </location>
</feature>
<evidence type="ECO:0000256" key="3">
    <source>
        <dbReference type="SAM" id="SignalP"/>
    </source>
</evidence>
<feature type="signal peptide" evidence="3">
    <location>
        <begin position="1"/>
        <end position="18"/>
    </location>
</feature>
<evidence type="ECO:0000256" key="1">
    <source>
        <dbReference type="ARBA" id="ARBA00006010"/>
    </source>
</evidence>
<reference evidence="4" key="1">
    <citation type="submission" date="2017-07" db="EMBL/GenBank/DDBJ databases">
        <title>Taro Niue Genome Assembly and Annotation.</title>
        <authorList>
            <person name="Atibalentja N."/>
            <person name="Keating K."/>
            <person name="Fields C.J."/>
        </authorList>
    </citation>
    <scope>NUCLEOTIDE SEQUENCE</scope>
    <source>
        <strain evidence="4">Niue_2</strain>
        <tissue evidence="4">Leaf</tissue>
    </source>
</reference>
<evidence type="ECO:0000313" key="5">
    <source>
        <dbReference type="Proteomes" id="UP000652761"/>
    </source>
</evidence>
<dbReference type="Pfam" id="PF04885">
    <property type="entry name" value="Stig1"/>
    <property type="match status" value="1"/>
</dbReference>
<evidence type="ECO:0000256" key="2">
    <source>
        <dbReference type="ARBA" id="ARBA00022729"/>
    </source>
</evidence>
<evidence type="ECO:0000313" key="4">
    <source>
        <dbReference type="EMBL" id="MQM23669.1"/>
    </source>
</evidence>
<proteinExistence type="inferred from homology"/>
<comment type="similarity">
    <text evidence="1">Belongs to the STIG1 family.</text>
</comment>
<dbReference type="PANTHER" id="PTHR33227">
    <property type="entry name" value="STIGMA-SPECIFIC STIG1-LIKE PROTEIN 3"/>
    <property type="match status" value="1"/>
</dbReference>
<protein>
    <submittedName>
        <fullName evidence="4">Uncharacterized protein</fullName>
    </submittedName>
</protein>
<keyword evidence="2 3" id="KW-0732">Signal</keyword>
<dbReference type="AlphaFoldDB" id="A0A843XUS0"/>
<organism evidence="4 5">
    <name type="scientific">Colocasia esculenta</name>
    <name type="common">Wild taro</name>
    <name type="synonym">Arum esculentum</name>
    <dbReference type="NCBI Taxonomy" id="4460"/>
    <lineage>
        <taxon>Eukaryota</taxon>
        <taxon>Viridiplantae</taxon>
        <taxon>Streptophyta</taxon>
        <taxon>Embryophyta</taxon>
        <taxon>Tracheophyta</taxon>
        <taxon>Spermatophyta</taxon>
        <taxon>Magnoliopsida</taxon>
        <taxon>Liliopsida</taxon>
        <taxon>Araceae</taxon>
        <taxon>Aroideae</taxon>
        <taxon>Colocasieae</taxon>
        <taxon>Colocasia</taxon>
    </lineage>
</organism>
<keyword evidence="5" id="KW-1185">Reference proteome</keyword>
<dbReference type="EMBL" id="NMUH01017311">
    <property type="protein sequence ID" value="MQM23669.1"/>
    <property type="molecule type" value="Genomic_DNA"/>
</dbReference>
<dbReference type="InterPro" id="IPR006969">
    <property type="entry name" value="Stig-like"/>
</dbReference>
<sequence length="172" mass="19300">MLKLLSLALLLAQDAVHANPAEEGAEETTTSSPWLEKVYRRPRVSGCWERPWVCQQGEDQQQQQQQQQQQGGWFPPFGRKMCCWNRCVDVTSDDNNCGLCGVRCPFNWRCCGGICVDLGTNPFHCGGCNSRCSFGSLCSFGMCGYALPLPKLPFPLPCRHHRPWPPLEKSPP</sequence>
<dbReference type="OrthoDB" id="2013942at2759"/>
<name>A0A843XUS0_COLES</name>